<dbReference type="Proteomes" id="UP000232003">
    <property type="component" value="Chromosome"/>
</dbReference>
<keyword evidence="2" id="KW-1185">Reference proteome</keyword>
<protein>
    <submittedName>
        <fullName evidence="1">Uncharacterized protein</fullName>
    </submittedName>
</protein>
<accession>A0A2K8SRG1</accession>
<sequence length="47" mass="5207">MGNSFSPITYYQKILVRSITTSYCLPTWRGSKAHLLDAKDSAISLTA</sequence>
<evidence type="ECO:0000313" key="1">
    <source>
        <dbReference type="EMBL" id="AUB38046.1"/>
    </source>
</evidence>
<gene>
    <name evidence="1" type="ORF">COO91_04003</name>
</gene>
<dbReference type="AlphaFoldDB" id="A0A2K8SRG1"/>
<evidence type="ECO:0000313" key="2">
    <source>
        <dbReference type="Proteomes" id="UP000232003"/>
    </source>
</evidence>
<dbReference type="KEGG" id="nfl:COO91_04003"/>
<reference evidence="1 2" key="1">
    <citation type="submission" date="2017-11" db="EMBL/GenBank/DDBJ databases">
        <title>Complete genome of a free-living desiccation-tolerant cyanobacterium and its photosynthetic adaptation to extreme terrestrial habitat.</title>
        <authorList>
            <person name="Shang J."/>
        </authorList>
    </citation>
    <scope>NUCLEOTIDE SEQUENCE [LARGE SCALE GENOMIC DNA]</scope>
    <source>
        <strain evidence="1 2">CCNUN1</strain>
    </source>
</reference>
<proteinExistence type="predicted"/>
<organism evidence="1 2">
    <name type="scientific">Nostoc flagelliforme CCNUN1</name>
    <dbReference type="NCBI Taxonomy" id="2038116"/>
    <lineage>
        <taxon>Bacteria</taxon>
        <taxon>Bacillati</taxon>
        <taxon>Cyanobacteriota</taxon>
        <taxon>Cyanophyceae</taxon>
        <taxon>Nostocales</taxon>
        <taxon>Nostocaceae</taxon>
        <taxon>Nostoc</taxon>
    </lineage>
</organism>
<dbReference type="EMBL" id="CP024785">
    <property type="protein sequence ID" value="AUB38046.1"/>
    <property type="molecule type" value="Genomic_DNA"/>
</dbReference>
<name>A0A2K8SRG1_9NOSO</name>